<protein>
    <submittedName>
        <fullName evidence="6">Two component transcriptional regulator, LuxR family</fullName>
    </submittedName>
</protein>
<dbReference type="GO" id="GO:0000160">
    <property type="term" value="P:phosphorelay signal transduction system"/>
    <property type="evidence" value="ECO:0007669"/>
    <property type="project" value="InterPro"/>
</dbReference>
<dbReference type="CDD" id="cd17535">
    <property type="entry name" value="REC_NarL-like"/>
    <property type="match status" value="1"/>
</dbReference>
<dbReference type="PROSITE" id="PS50110">
    <property type="entry name" value="RESPONSE_REGULATORY"/>
    <property type="match status" value="1"/>
</dbReference>
<dbReference type="Proteomes" id="UP000186400">
    <property type="component" value="Unassembled WGS sequence"/>
</dbReference>
<evidence type="ECO:0000313" key="6">
    <source>
        <dbReference type="EMBL" id="SIQ54858.1"/>
    </source>
</evidence>
<dbReference type="InterPro" id="IPR016032">
    <property type="entry name" value="Sig_transdc_resp-reg_C-effctor"/>
</dbReference>
<dbReference type="GO" id="GO:0006355">
    <property type="term" value="P:regulation of DNA-templated transcription"/>
    <property type="evidence" value="ECO:0007669"/>
    <property type="project" value="InterPro"/>
</dbReference>
<keyword evidence="2" id="KW-0238">DNA-binding</keyword>
<dbReference type="PANTHER" id="PTHR43214">
    <property type="entry name" value="TWO-COMPONENT RESPONSE REGULATOR"/>
    <property type="match status" value="1"/>
</dbReference>
<organism evidence="6 7">
    <name type="scientific">Alkalispirochaeta americana</name>
    <dbReference type="NCBI Taxonomy" id="159291"/>
    <lineage>
        <taxon>Bacteria</taxon>
        <taxon>Pseudomonadati</taxon>
        <taxon>Spirochaetota</taxon>
        <taxon>Spirochaetia</taxon>
        <taxon>Spirochaetales</taxon>
        <taxon>Spirochaetaceae</taxon>
        <taxon>Alkalispirochaeta</taxon>
    </lineage>
</organism>
<dbReference type="OrthoDB" id="9779069at2"/>
<dbReference type="SUPFAM" id="SSF52172">
    <property type="entry name" value="CheY-like"/>
    <property type="match status" value="1"/>
</dbReference>
<dbReference type="EMBL" id="FTMS01000010">
    <property type="protein sequence ID" value="SIQ54858.1"/>
    <property type="molecule type" value="Genomic_DNA"/>
</dbReference>
<evidence type="ECO:0000313" key="7">
    <source>
        <dbReference type="Proteomes" id="UP000186400"/>
    </source>
</evidence>
<feature type="domain" description="Response regulatory" evidence="5">
    <location>
        <begin position="11"/>
        <end position="127"/>
    </location>
</feature>
<sequence>MSDSSGTAPITVAIADDQHLVRDGIASVLALYEDLEVVGTAARGSEAIALARERHPQVFLMDIRMPGMDGLTAAETILSENLAGQVIILTTFDDEEYVIRAIRLGASGYLLKDLPPEELYQAILAVRRGVFWSSREVMGKVGLILSPPQSSPAAPPPELERLSLRERQVLRLIGRGATNGEIARELSLTEGTVKNYVSALLDTLGFRDRVQAALFAARHLEDDPDRTITRRS</sequence>
<dbReference type="InterPro" id="IPR001789">
    <property type="entry name" value="Sig_transdc_resp-reg_receiver"/>
</dbReference>
<keyword evidence="7" id="KW-1185">Reference proteome</keyword>
<keyword evidence="1 3" id="KW-0597">Phosphoprotein</keyword>
<feature type="domain" description="HTH luxR-type" evidence="4">
    <location>
        <begin position="155"/>
        <end position="220"/>
    </location>
</feature>
<dbReference type="CDD" id="cd06170">
    <property type="entry name" value="LuxR_C_like"/>
    <property type="match status" value="1"/>
</dbReference>
<dbReference type="Gene3D" id="3.40.50.2300">
    <property type="match status" value="1"/>
</dbReference>
<dbReference type="SMART" id="SM00421">
    <property type="entry name" value="HTH_LUXR"/>
    <property type="match status" value="1"/>
</dbReference>
<dbReference type="InterPro" id="IPR058245">
    <property type="entry name" value="NreC/VraR/RcsB-like_REC"/>
</dbReference>
<dbReference type="InterPro" id="IPR039420">
    <property type="entry name" value="WalR-like"/>
</dbReference>
<dbReference type="SUPFAM" id="SSF46894">
    <property type="entry name" value="C-terminal effector domain of the bipartite response regulators"/>
    <property type="match status" value="1"/>
</dbReference>
<dbReference type="SMART" id="SM00448">
    <property type="entry name" value="REC"/>
    <property type="match status" value="1"/>
</dbReference>
<dbReference type="PRINTS" id="PR00038">
    <property type="entry name" value="HTHLUXR"/>
</dbReference>
<dbReference type="Pfam" id="PF00196">
    <property type="entry name" value="GerE"/>
    <property type="match status" value="1"/>
</dbReference>
<evidence type="ECO:0000256" key="1">
    <source>
        <dbReference type="ARBA" id="ARBA00022553"/>
    </source>
</evidence>
<evidence type="ECO:0000259" key="4">
    <source>
        <dbReference type="PROSITE" id="PS50043"/>
    </source>
</evidence>
<reference evidence="6 7" key="1">
    <citation type="submission" date="2017-01" db="EMBL/GenBank/DDBJ databases">
        <authorList>
            <person name="Mah S.A."/>
            <person name="Swanson W.J."/>
            <person name="Moy G.W."/>
            <person name="Vacquier V.D."/>
        </authorList>
    </citation>
    <scope>NUCLEOTIDE SEQUENCE [LARGE SCALE GENOMIC DNA]</scope>
    <source>
        <strain evidence="6 7">ASpG1</strain>
    </source>
</reference>
<dbReference type="PANTHER" id="PTHR43214:SF43">
    <property type="entry name" value="TWO-COMPONENT RESPONSE REGULATOR"/>
    <property type="match status" value="1"/>
</dbReference>
<gene>
    <name evidence="6" type="ORF">SAMN05920897_110122</name>
</gene>
<dbReference type="AlphaFoldDB" id="A0A1N6TNB2"/>
<dbReference type="GO" id="GO:0003677">
    <property type="term" value="F:DNA binding"/>
    <property type="evidence" value="ECO:0007669"/>
    <property type="project" value="UniProtKB-KW"/>
</dbReference>
<evidence type="ECO:0000259" key="5">
    <source>
        <dbReference type="PROSITE" id="PS50110"/>
    </source>
</evidence>
<accession>A0A1N6TNB2</accession>
<evidence type="ECO:0000256" key="3">
    <source>
        <dbReference type="PROSITE-ProRule" id="PRU00169"/>
    </source>
</evidence>
<dbReference type="InterPro" id="IPR000792">
    <property type="entry name" value="Tscrpt_reg_LuxR_C"/>
</dbReference>
<dbReference type="InterPro" id="IPR011006">
    <property type="entry name" value="CheY-like_superfamily"/>
</dbReference>
<dbReference type="PROSITE" id="PS50043">
    <property type="entry name" value="HTH_LUXR_2"/>
    <property type="match status" value="1"/>
</dbReference>
<dbReference type="Pfam" id="PF00072">
    <property type="entry name" value="Response_reg"/>
    <property type="match status" value="1"/>
</dbReference>
<dbReference type="STRING" id="159291.SAMN05920897_110122"/>
<proteinExistence type="predicted"/>
<dbReference type="RefSeq" id="WP_076488955.1">
    <property type="nucleotide sequence ID" value="NZ_FTMS01000010.1"/>
</dbReference>
<name>A0A1N6TNB2_9SPIO</name>
<evidence type="ECO:0000256" key="2">
    <source>
        <dbReference type="ARBA" id="ARBA00023125"/>
    </source>
</evidence>
<feature type="modified residue" description="4-aspartylphosphate" evidence="3">
    <location>
        <position position="62"/>
    </location>
</feature>